<evidence type="ECO:0000313" key="3">
    <source>
        <dbReference type="Proteomes" id="UP000231021"/>
    </source>
</evidence>
<keyword evidence="1" id="KW-0472">Membrane</keyword>
<feature type="transmembrane region" description="Helical" evidence="1">
    <location>
        <begin position="201"/>
        <end position="223"/>
    </location>
</feature>
<dbReference type="EMBL" id="PCTB01000082">
    <property type="protein sequence ID" value="PIP62445.1"/>
    <property type="molecule type" value="Genomic_DNA"/>
</dbReference>
<keyword evidence="1" id="KW-1133">Transmembrane helix</keyword>
<evidence type="ECO:0008006" key="4">
    <source>
        <dbReference type="Google" id="ProtNLM"/>
    </source>
</evidence>
<feature type="transmembrane region" description="Helical" evidence="1">
    <location>
        <begin position="318"/>
        <end position="335"/>
    </location>
</feature>
<accession>A0A2H0BXL3</accession>
<dbReference type="Proteomes" id="UP000231021">
    <property type="component" value="Unassembled WGS sequence"/>
</dbReference>
<sequence length="478" mass="56263">MKKIKILLPAIICLLVFLLYSYKLKQSLFYHPDFARDAHEILRISQGKIVWLGPKLTFGGLYLGPYYFYLFVPAYLLSGRQLISIHFFNALLFILAVGYFFVRSAKKFKFIQRLSAGLVLALSTLFLIGSRNPSNAYSFIPLFLFLLTEVYFFNSKNDLWLGFLGFLYGVVVNFHFIIFIFFPGLIIYFWKITKEKKRLRIFLLGLILSFLPLAIFELTHHFVMLKNTFIDKSYLKWVNNTNIPGGLSGKKNVLANIWFLSESMKSYVLINPLFIYFILGIIFHFRKPDCKIKIIYLNSLLTLLLAAVILRFQFIPHYLFGLAFYLFFNLIFIFLSFKNNLLSMIFFSLMIAFQLFYFPKTLYQPSWRTPERFEKAVDFVIKNKLVSPTNFNIIQITKQNLLATIGYEYRYFFRKAGYIADSEFLYSQSKELIVFSEIPYQDISQFDSWEAEQFGKQYFPSAKKYSLPGITIYKIVKK</sequence>
<feature type="transmembrane region" description="Helical" evidence="1">
    <location>
        <begin position="266"/>
        <end position="285"/>
    </location>
</feature>
<feature type="transmembrane region" description="Helical" evidence="1">
    <location>
        <begin position="85"/>
        <end position="104"/>
    </location>
</feature>
<proteinExistence type="predicted"/>
<comment type="caution">
    <text evidence="2">The sequence shown here is derived from an EMBL/GenBank/DDBJ whole genome shotgun (WGS) entry which is preliminary data.</text>
</comment>
<evidence type="ECO:0000313" key="2">
    <source>
        <dbReference type="EMBL" id="PIP62445.1"/>
    </source>
</evidence>
<feature type="transmembrane region" description="Helical" evidence="1">
    <location>
        <begin position="159"/>
        <end position="189"/>
    </location>
</feature>
<gene>
    <name evidence="2" type="ORF">COW98_04020</name>
</gene>
<feature type="transmembrane region" description="Helical" evidence="1">
    <location>
        <begin position="294"/>
        <end position="312"/>
    </location>
</feature>
<feature type="transmembrane region" description="Helical" evidence="1">
    <location>
        <begin position="60"/>
        <end position="78"/>
    </location>
</feature>
<evidence type="ECO:0000256" key="1">
    <source>
        <dbReference type="SAM" id="Phobius"/>
    </source>
</evidence>
<organism evidence="2 3">
    <name type="scientific">Candidatus Roizmanbacteria bacterium CG22_combo_CG10-13_8_21_14_all_35_9</name>
    <dbReference type="NCBI Taxonomy" id="1974861"/>
    <lineage>
        <taxon>Bacteria</taxon>
        <taxon>Candidatus Roizmaniibacteriota</taxon>
    </lineage>
</organism>
<feature type="transmembrane region" description="Helical" evidence="1">
    <location>
        <begin position="342"/>
        <end position="359"/>
    </location>
</feature>
<keyword evidence="1" id="KW-0812">Transmembrane</keyword>
<reference evidence="2 3" key="1">
    <citation type="submission" date="2017-09" db="EMBL/GenBank/DDBJ databases">
        <title>Depth-based differentiation of microbial function through sediment-hosted aquifers and enrichment of novel symbionts in the deep terrestrial subsurface.</title>
        <authorList>
            <person name="Probst A.J."/>
            <person name="Ladd B."/>
            <person name="Jarett J.K."/>
            <person name="Geller-Mcgrath D.E."/>
            <person name="Sieber C.M."/>
            <person name="Emerson J.B."/>
            <person name="Anantharaman K."/>
            <person name="Thomas B.C."/>
            <person name="Malmstrom R."/>
            <person name="Stieglmeier M."/>
            <person name="Klingl A."/>
            <person name="Woyke T."/>
            <person name="Ryan C.M."/>
            <person name="Banfield J.F."/>
        </authorList>
    </citation>
    <scope>NUCLEOTIDE SEQUENCE [LARGE SCALE GENOMIC DNA]</scope>
    <source>
        <strain evidence="2">CG22_combo_CG10-13_8_21_14_all_35_9</strain>
    </source>
</reference>
<feature type="transmembrane region" description="Helical" evidence="1">
    <location>
        <begin position="136"/>
        <end position="153"/>
    </location>
</feature>
<feature type="transmembrane region" description="Helical" evidence="1">
    <location>
        <begin position="110"/>
        <end position="129"/>
    </location>
</feature>
<dbReference type="AlphaFoldDB" id="A0A2H0BXL3"/>
<protein>
    <recommendedName>
        <fullName evidence="4">Glycosyltransferase RgtA/B/C/D-like domain-containing protein</fullName>
    </recommendedName>
</protein>
<name>A0A2H0BXL3_9BACT</name>